<dbReference type="Proteomes" id="UP001176468">
    <property type="component" value="Unassembled WGS sequence"/>
</dbReference>
<feature type="compositionally biased region" description="Basic residues" evidence="3">
    <location>
        <begin position="1"/>
        <end position="10"/>
    </location>
</feature>
<keyword evidence="5" id="KW-1185">Reference proteome</keyword>
<proteinExistence type="inferred from homology"/>
<dbReference type="PANTHER" id="PTHR34039:SF1">
    <property type="entry name" value="UPF0102 PROTEIN YRAN"/>
    <property type="match status" value="1"/>
</dbReference>
<accession>A0ABT8ZTI2</accession>
<dbReference type="RefSeq" id="WP_304559173.1">
    <property type="nucleotide sequence ID" value="NZ_JAUQSZ010000001.1"/>
</dbReference>
<reference evidence="4" key="1">
    <citation type="submission" date="2023-07" db="EMBL/GenBank/DDBJ databases">
        <authorList>
            <person name="Kim M.K."/>
        </authorList>
    </citation>
    <scope>NUCLEOTIDE SEQUENCE</scope>
    <source>
        <strain evidence="4">CA1-15</strain>
    </source>
</reference>
<dbReference type="NCBIfam" id="NF009151">
    <property type="entry name" value="PRK12497.1-5"/>
    <property type="match status" value="1"/>
</dbReference>
<protein>
    <recommendedName>
        <fullName evidence="2">UPF0102 protein Q5H94_00895</fullName>
    </recommendedName>
</protein>
<evidence type="ECO:0000313" key="4">
    <source>
        <dbReference type="EMBL" id="MDO7840870.1"/>
    </source>
</evidence>
<evidence type="ECO:0000256" key="1">
    <source>
        <dbReference type="ARBA" id="ARBA00006738"/>
    </source>
</evidence>
<dbReference type="InterPro" id="IPR011335">
    <property type="entry name" value="Restrct_endonuc-II-like"/>
</dbReference>
<organism evidence="4 5">
    <name type="scientific">Sphingomonas immobilis</name>
    <dbReference type="NCBI Taxonomy" id="3063997"/>
    <lineage>
        <taxon>Bacteria</taxon>
        <taxon>Pseudomonadati</taxon>
        <taxon>Pseudomonadota</taxon>
        <taxon>Alphaproteobacteria</taxon>
        <taxon>Sphingomonadales</taxon>
        <taxon>Sphingomonadaceae</taxon>
        <taxon>Sphingomonas</taxon>
    </lineage>
</organism>
<dbReference type="EMBL" id="JAUQSZ010000001">
    <property type="protein sequence ID" value="MDO7840870.1"/>
    <property type="molecule type" value="Genomic_DNA"/>
</dbReference>
<feature type="region of interest" description="Disordered" evidence="3">
    <location>
        <begin position="1"/>
        <end position="26"/>
    </location>
</feature>
<dbReference type="PANTHER" id="PTHR34039">
    <property type="entry name" value="UPF0102 PROTEIN YRAN"/>
    <property type="match status" value="1"/>
</dbReference>
<evidence type="ECO:0000256" key="3">
    <source>
        <dbReference type="SAM" id="MobiDB-lite"/>
    </source>
</evidence>
<sequence>MRHLRPKRPKPLPSPKRQAAEAAGRRGERIAGWWLRLKGWRILARRVRTPAGEVDIVARKGTLVAFVEVKARRTAAELDFAIDERRLARVAAAAEYLMPTYAGPGDDIRVDVILLAPGTTPRHIENAWIG</sequence>
<dbReference type="InterPro" id="IPR003509">
    <property type="entry name" value="UPF0102_YraN-like"/>
</dbReference>
<evidence type="ECO:0000313" key="5">
    <source>
        <dbReference type="Proteomes" id="UP001176468"/>
    </source>
</evidence>
<name>A0ABT8ZTI2_9SPHN</name>
<dbReference type="Pfam" id="PF02021">
    <property type="entry name" value="UPF0102"/>
    <property type="match status" value="1"/>
</dbReference>
<comment type="similarity">
    <text evidence="1 2">Belongs to the UPF0102 family.</text>
</comment>
<dbReference type="Gene3D" id="3.40.1350.10">
    <property type="match status" value="1"/>
</dbReference>
<dbReference type="InterPro" id="IPR011856">
    <property type="entry name" value="tRNA_endonuc-like_dom_sf"/>
</dbReference>
<evidence type="ECO:0000256" key="2">
    <source>
        <dbReference type="HAMAP-Rule" id="MF_00048"/>
    </source>
</evidence>
<gene>
    <name evidence="4" type="ORF">Q5H94_00895</name>
</gene>
<comment type="caution">
    <text evidence="4">The sequence shown here is derived from an EMBL/GenBank/DDBJ whole genome shotgun (WGS) entry which is preliminary data.</text>
</comment>
<dbReference type="HAMAP" id="MF_00048">
    <property type="entry name" value="UPF0102"/>
    <property type="match status" value="1"/>
</dbReference>
<dbReference type="SUPFAM" id="SSF52980">
    <property type="entry name" value="Restriction endonuclease-like"/>
    <property type="match status" value="1"/>
</dbReference>